<dbReference type="Proteomes" id="UP000006038">
    <property type="component" value="Chromosome 10"/>
</dbReference>
<organism evidence="1">
    <name type="scientific">Oryza brachyantha</name>
    <name type="common">malo sina</name>
    <dbReference type="NCBI Taxonomy" id="4533"/>
    <lineage>
        <taxon>Eukaryota</taxon>
        <taxon>Viridiplantae</taxon>
        <taxon>Streptophyta</taxon>
        <taxon>Embryophyta</taxon>
        <taxon>Tracheophyta</taxon>
        <taxon>Spermatophyta</taxon>
        <taxon>Magnoliopsida</taxon>
        <taxon>Liliopsida</taxon>
        <taxon>Poales</taxon>
        <taxon>Poaceae</taxon>
        <taxon>BOP clade</taxon>
        <taxon>Oryzoideae</taxon>
        <taxon>Oryzeae</taxon>
        <taxon>Oryzinae</taxon>
        <taxon>Oryza</taxon>
    </lineage>
</organism>
<dbReference type="HOGENOM" id="CLU_2444365_0_0_1"/>
<sequence>MKEKTPMSLTAFGRTTGELAGVVDGHVQKNKDPLLRGVAELGLGLGGHRWALHAGGAWEASSVDKTVFSLPFTTVANLGSTHQWRCIALQ</sequence>
<proteinExistence type="predicted"/>
<reference evidence="1" key="2">
    <citation type="submission" date="2013-04" db="UniProtKB">
        <authorList>
            <consortium name="EnsemblPlants"/>
        </authorList>
    </citation>
    <scope>IDENTIFICATION</scope>
</reference>
<keyword evidence="2" id="KW-1185">Reference proteome</keyword>
<evidence type="ECO:0000313" key="2">
    <source>
        <dbReference type="Proteomes" id="UP000006038"/>
    </source>
</evidence>
<dbReference type="EnsemblPlants" id="OB10G17800.1">
    <property type="protein sequence ID" value="OB10G17800.1"/>
    <property type="gene ID" value="OB10G17800"/>
</dbReference>
<evidence type="ECO:0000313" key="1">
    <source>
        <dbReference type="EnsemblPlants" id="OB10G17800.1"/>
    </source>
</evidence>
<reference evidence="1" key="1">
    <citation type="journal article" date="2013" name="Nat. Commun.">
        <title>Whole-genome sequencing of Oryza brachyantha reveals mechanisms underlying Oryza genome evolution.</title>
        <authorList>
            <person name="Chen J."/>
            <person name="Huang Q."/>
            <person name="Gao D."/>
            <person name="Wang J."/>
            <person name="Lang Y."/>
            <person name="Liu T."/>
            <person name="Li B."/>
            <person name="Bai Z."/>
            <person name="Luis Goicoechea J."/>
            <person name="Liang C."/>
            <person name="Chen C."/>
            <person name="Zhang W."/>
            <person name="Sun S."/>
            <person name="Liao Y."/>
            <person name="Zhang X."/>
            <person name="Yang L."/>
            <person name="Song C."/>
            <person name="Wang M."/>
            <person name="Shi J."/>
            <person name="Liu G."/>
            <person name="Liu J."/>
            <person name="Zhou H."/>
            <person name="Zhou W."/>
            <person name="Yu Q."/>
            <person name="An N."/>
            <person name="Chen Y."/>
            <person name="Cai Q."/>
            <person name="Wang B."/>
            <person name="Liu B."/>
            <person name="Min J."/>
            <person name="Huang Y."/>
            <person name="Wu H."/>
            <person name="Li Z."/>
            <person name="Zhang Y."/>
            <person name="Yin Y."/>
            <person name="Song W."/>
            <person name="Jiang J."/>
            <person name="Jackson S.A."/>
            <person name="Wing R.A."/>
            <person name="Wang J."/>
            <person name="Chen M."/>
        </authorList>
    </citation>
    <scope>NUCLEOTIDE SEQUENCE [LARGE SCALE GENOMIC DNA]</scope>
    <source>
        <strain evidence="1">cv. IRGC 101232</strain>
    </source>
</reference>
<name>J3N2N2_ORYBR</name>
<protein>
    <submittedName>
        <fullName evidence="1">Uncharacterized protein</fullName>
    </submittedName>
</protein>
<dbReference type="AlphaFoldDB" id="J3N2N2"/>
<accession>J3N2N2</accession>
<dbReference type="Gramene" id="OB10G17800.1">
    <property type="protein sequence ID" value="OB10G17800.1"/>
    <property type="gene ID" value="OB10G17800"/>
</dbReference>